<keyword evidence="5" id="KW-1185">Reference proteome</keyword>
<protein>
    <recommendedName>
        <fullName evidence="3">C-type lectin domain-containing protein</fullName>
    </recommendedName>
</protein>
<organism evidence="4 5">
    <name type="scientific">Perca flavescens</name>
    <name type="common">American yellow perch</name>
    <name type="synonym">Morone flavescens</name>
    <dbReference type="NCBI Taxonomy" id="8167"/>
    <lineage>
        <taxon>Eukaryota</taxon>
        <taxon>Metazoa</taxon>
        <taxon>Chordata</taxon>
        <taxon>Craniata</taxon>
        <taxon>Vertebrata</taxon>
        <taxon>Euteleostomi</taxon>
        <taxon>Actinopterygii</taxon>
        <taxon>Neopterygii</taxon>
        <taxon>Teleostei</taxon>
        <taxon>Neoteleostei</taxon>
        <taxon>Acanthomorphata</taxon>
        <taxon>Eupercaria</taxon>
        <taxon>Perciformes</taxon>
        <taxon>Percoidei</taxon>
        <taxon>Percidae</taxon>
        <taxon>Percinae</taxon>
        <taxon>Perca</taxon>
    </lineage>
</organism>
<dbReference type="CDD" id="cd03590">
    <property type="entry name" value="CLECT_DC-SIGN_like"/>
    <property type="match status" value="1"/>
</dbReference>
<dbReference type="SUPFAM" id="SSF56436">
    <property type="entry name" value="C-type lectin-like"/>
    <property type="match status" value="1"/>
</dbReference>
<dbReference type="GO" id="GO:0030246">
    <property type="term" value="F:carbohydrate binding"/>
    <property type="evidence" value="ECO:0007669"/>
    <property type="project" value="UniProtKB-KW"/>
</dbReference>
<reference evidence="4 5" key="1">
    <citation type="submission" date="2019-01" db="EMBL/GenBank/DDBJ databases">
        <title>A chromosome-scale genome assembly of the yellow perch, Perca flavescens.</title>
        <authorList>
            <person name="Feron R."/>
            <person name="Morvezen R."/>
            <person name="Bestin A."/>
            <person name="Haffray P."/>
            <person name="Klopp C."/>
            <person name="Zahm M."/>
            <person name="Cabau C."/>
            <person name="Roques C."/>
            <person name="Donnadieu C."/>
            <person name="Bouchez O."/>
            <person name="Christie M."/>
            <person name="Larson W."/>
            <person name="Guiguen Y."/>
        </authorList>
    </citation>
    <scope>NUCLEOTIDE SEQUENCE [LARGE SCALE GENOMIC DNA]</scope>
    <source>
        <strain evidence="4">YP-PL-M2</strain>
        <tissue evidence="4">Blood</tissue>
    </source>
</reference>
<dbReference type="AlphaFoldDB" id="A0A484DMI6"/>
<dbReference type="Proteomes" id="UP000295070">
    <property type="component" value="Chromosome 2"/>
</dbReference>
<evidence type="ECO:0000256" key="2">
    <source>
        <dbReference type="ARBA" id="ARBA00023157"/>
    </source>
</evidence>
<dbReference type="PROSITE" id="PS00615">
    <property type="entry name" value="C_TYPE_LECTIN_1"/>
    <property type="match status" value="1"/>
</dbReference>
<dbReference type="InterPro" id="IPR050111">
    <property type="entry name" value="C-type_lectin/snaclec_domain"/>
</dbReference>
<evidence type="ECO:0000259" key="3">
    <source>
        <dbReference type="PROSITE" id="PS50041"/>
    </source>
</evidence>
<dbReference type="InterPro" id="IPR018378">
    <property type="entry name" value="C-type_lectin_CS"/>
</dbReference>
<sequence length="223" mass="25809">MARFVHREQLEITDYVNLPEPSARSVGQDGGETAAGSGGKLYRVVAVSFGLLCILQAALNISLRLYTFYSKTPDIELSCTNLTGDLRRELITFDRFSQQGWVYFRRSFYYISTNQTSWHKGRADCLQREADLVIINSKQEQDFTRQFNKVLWIGLTPKVANRKWKWVDDTPLTESYWSPGEPNGFEGKDEDCVETRFLDMENSWNDIPCTDQNFWICEKMIAL</sequence>
<keyword evidence="2" id="KW-1015">Disulfide bond</keyword>
<dbReference type="InterPro" id="IPR016187">
    <property type="entry name" value="CTDL_fold"/>
</dbReference>
<comment type="caution">
    <text evidence="4">The sequence shown here is derived from an EMBL/GenBank/DDBJ whole genome shotgun (WGS) entry which is preliminary data.</text>
</comment>
<dbReference type="InterPro" id="IPR016186">
    <property type="entry name" value="C-type_lectin-like/link_sf"/>
</dbReference>
<proteinExistence type="predicted"/>
<dbReference type="InterPro" id="IPR033989">
    <property type="entry name" value="CD209-like_CTLD"/>
</dbReference>
<evidence type="ECO:0000256" key="1">
    <source>
        <dbReference type="ARBA" id="ARBA00022734"/>
    </source>
</evidence>
<dbReference type="PROSITE" id="PS50041">
    <property type="entry name" value="C_TYPE_LECTIN_2"/>
    <property type="match status" value="1"/>
</dbReference>
<gene>
    <name evidence="4" type="ORF">EPR50_G00021830</name>
</gene>
<evidence type="ECO:0000313" key="4">
    <source>
        <dbReference type="EMBL" id="TDH16543.1"/>
    </source>
</evidence>
<dbReference type="SMART" id="SM00034">
    <property type="entry name" value="CLECT"/>
    <property type="match status" value="1"/>
</dbReference>
<dbReference type="Gene3D" id="3.10.100.10">
    <property type="entry name" value="Mannose-Binding Protein A, subunit A"/>
    <property type="match status" value="1"/>
</dbReference>
<dbReference type="InterPro" id="IPR001304">
    <property type="entry name" value="C-type_lectin-like"/>
</dbReference>
<accession>A0A484DMI6</accession>
<name>A0A484DMI6_PERFV</name>
<dbReference type="EMBL" id="SCKG01000002">
    <property type="protein sequence ID" value="TDH16543.1"/>
    <property type="molecule type" value="Genomic_DNA"/>
</dbReference>
<dbReference type="Pfam" id="PF00059">
    <property type="entry name" value="Lectin_C"/>
    <property type="match status" value="1"/>
</dbReference>
<dbReference type="STRING" id="8167.A0A484DMI6"/>
<dbReference type="PANTHER" id="PTHR22803">
    <property type="entry name" value="MANNOSE, PHOSPHOLIPASE, LECTIN RECEPTOR RELATED"/>
    <property type="match status" value="1"/>
</dbReference>
<keyword evidence="1" id="KW-0430">Lectin</keyword>
<feature type="domain" description="C-type lectin" evidence="3">
    <location>
        <begin position="104"/>
        <end position="218"/>
    </location>
</feature>
<evidence type="ECO:0000313" key="5">
    <source>
        <dbReference type="Proteomes" id="UP000295070"/>
    </source>
</evidence>